<name>A0A2V3VTZ1_9BACI</name>
<comment type="caution">
    <text evidence="2">The sequence shown here is derived from an EMBL/GenBank/DDBJ whole genome shotgun (WGS) entry which is preliminary data.</text>
</comment>
<dbReference type="EMBL" id="QJJQ01000011">
    <property type="protein sequence ID" value="PXW85367.1"/>
    <property type="molecule type" value="Genomic_DNA"/>
</dbReference>
<dbReference type="Pfam" id="PF06445">
    <property type="entry name" value="GyrI-like"/>
    <property type="match status" value="1"/>
</dbReference>
<feature type="domain" description="AraC effector-binding" evidence="1">
    <location>
        <begin position="6"/>
        <end position="161"/>
    </location>
</feature>
<evidence type="ECO:0000313" key="2">
    <source>
        <dbReference type="EMBL" id="PXW85367.1"/>
    </source>
</evidence>
<evidence type="ECO:0000313" key="3">
    <source>
        <dbReference type="Proteomes" id="UP000247978"/>
    </source>
</evidence>
<protein>
    <submittedName>
        <fullName evidence="2">Putative transcriptional regulator YdeE</fullName>
    </submittedName>
</protein>
<dbReference type="SUPFAM" id="SSF55136">
    <property type="entry name" value="Probable bacterial effector-binding domain"/>
    <property type="match status" value="1"/>
</dbReference>
<reference evidence="2 3" key="1">
    <citation type="submission" date="2018-05" db="EMBL/GenBank/DDBJ databases">
        <title>Genomic Encyclopedia of Type Strains, Phase IV (KMG-IV): sequencing the most valuable type-strain genomes for metagenomic binning, comparative biology and taxonomic classification.</title>
        <authorList>
            <person name="Goeker M."/>
        </authorList>
    </citation>
    <scope>NUCLEOTIDE SEQUENCE [LARGE SCALE GENOMIC DNA]</scope>
    <source>
        <strain evidence="2 3">DSM 28556</strain>
    </source>
</reference>
<dbReference type="Gene3D" id="3.20.80.10">
    <property type="entry name" value="Regulatory factor, effector binding domain"/>
    <property type="match status" value="1"/>
</dbReference>
<dbReference type="Proteomes" id="UP000247978">
    <property type="component" value="Unassembled WGS sequence"/>
</dbReference>
<dbReference type="AlphaFoldDB" id="A0A2V3VTZ1"/>
<dbReference type="SMART" id="SM00871">
    <property type="entry name" value="AraC_E_bind"/>
    <property type="match status" value="1"/>
</dbReference>
<dbReference type="RefSeq" id="WP_110396276.1">
    <property type="nucleotide sequence ID" value="NZ_JBHUHB010000001.1"/>
</dbReference>
<gene>
    <name evidence="2" type="ORF">DFR56_111135</name>
</gene>
<sequence length="166" mass="19230">MEKQENDIHVSTKHAFHALGIKWEGTFVEAANGSIRTIQQDVKRRLHEIPHIVHPETLLGLSYHAVPDGSGFTHYSAVEVESVNQLPDGMMSISLPTLTYITYNHHKGQVIRESYNKVYDWIKCHNYEENNVNQLTHFEQYPMKQDPFDTDPEFMIMIPVKKVNLL</sequence>
<proteinExistence type="predicted"/>
<dbReference type="OrthoDB" id="2364201at2"/>
<accession>A0A2V3VTZ1</accession>
<organism evidence="2 3">
    <name type="scientific">Pseudogracilibacillus auburnensis</name>
    <dbReference type="NCBI Taxonomy" id="1494959"/>
    <lineage>
        <taxon>Bacteria</taxon>
        <taxon>Bacillati</taxon>
        <taxon>Bacillota</taxon>
        <taxon>Bacilli</taxon>
        <taxon>Bacillales</taxon>
        <taxon>Bacillaceae</taxon>
        <taxon>Pseudogracilibacillus</taxon>
    </lineage>
</organism>
<dbReference type="InterPro" id="IPR029442">
    <property type="entry name" value="GyrI-like"/>
</dbReference>
<evidence type="ECO:0000259" key="1">
    <source>
        <dbReference type="SMART" id="SM00871"/>
    </source>
</evidence>
<dbReference type="InterPro" id="IPR011256">
    <property type="entry name" value="Reg_factor_effector_dom_sf"/>
</dbReference>
<keyword evidence="3" id="KW-1185">Reference proteome</keyword>
<dbReference type="InterPro" id="IPR010499">
    <property type="entry name" value="AraC_E-bd"/>
</dbReference>